<accession>A0A091LL46</accession>
<name>A0A091LL46_CATAU</name>
<feature type="compositionally biased region" description="Polar residues" evidence="1">
    <location>
        <begin position="136"/>
        <end position="145"/>
    </location>
</feature>
<dbReference type="GO" id="GO:0009566">
    <property type="term" value="P:fertilization"/>
    <property type="evidence" value="ECO:0007669"/>
    <property type="project" value="TreeGrafter"/>
</dbReference>
<organism evidence="2 3">
    <name type="scientific">Cathartes aura</name>
    <name type="common">Turkey vulture</name>
    <name type="synonym">Vultur aura</name>
    <dbReference type="NCBI Taxonomy" id="43455"/>
    <lineage>
        <taxon>Eukaryota</taxon>
        <taxon>Metazoa</taxon>
        <taxon>Chordata</taxon>
        <taxon>Craniata</taxon>
        <taxon>Vertebrata</taxon>
        <taxon>Euteleostomi</taxon>
        <taxon>Archelosauria</taxon>
        <taxon>Archosauria</taxon>
        <taxon>Dinosauria</taxon>
        <taxon>Saurischia</taxon>
        <taxon>Theropoda</taxon>
        <taxon>Coelurosauria</taxon>
        <taxon>Aves</taxon>
        <taxon>Neognathae</taxon>
        <taxon>Neoaves</taxon>
        <taxon>Telluraves</taxon>
        <taxon>Accipitrimorphae</taxon>
        <taxon>Accipitriformes</taxon>
        <taxon>Cathartidae</taxon>
        <taxon>Cathartes</taxon>
    </lineage>
</organism>
<dbReference type="InterPro" id="IPR040879">
    <property type="entry name" value="Spt46-like"/>
</dbReference>
<dbReference type="Pfam" id="PF17734">
    <property type="entry name" value="Spt46"/>
    <property type="match status" value="1"/>
</dbReference>
<dbReference type="Proteomes" id="UP000053745">
    <property type="component" value="Unassembled WGS sequence"/>
</dbReference>
<feature type="region of interest" description="Disordered" evidence="1">
    <location>
        <begin position="136"/>
        <end position="156"/>
    </location>
</feature>
<dbReference type="AlphaFoldDB" id="A0A091LL46"/>
<feature type="non-terminal residue" evidence="2">
    <location>
        <position position="235"/>
    </location>
</feature>
<dbReference type="EMBL" id="KL331851">
    <property type="protein sequence ID" value="KFP58183.1"/>
    <property type="molecule type" value="Genomic_DNA"/>
</dbReference>
<keyword evidence="3" id="KW-1185">Reference proteome</keyword>
<dbReference type="GO" id="GO:0031965">
    <property type="term" value="C:nuclear membrane"/>
    <property type="evidence" value="ECO:0007669"/>
    <property type="project" value="TreeGrafter"/>
</dbReference>
<feature type="region of interest" description="Disordered" evidence="1">
    <location>
        <begin position="1"/>
        <end position="26"/>
    </location>
</feature>
<proteinExistence type="predicted"/>
<sequence length="235" mass="25279">MESFVLPTVSSGAVSRGTRTRSPEAPCPWGSTSLPGILKAVGAAAGSTSSAPPSLPPCQCSSPWDGPSGLLACRPTAPLGSELPAHTCTIYRPWFSPYSYFMCTKVAAQQHPGRLSSSLATGAQECEEPDDLSEIVCSSSGSSDEPQPPARDRLASSRASITVRDILTASQRQPVPQRGYQCMSCCRIFPTLWSVKTHIQHSSQEGYSCKVYYRKLKALWEKEQKEQEAAAPRAP</sequence>
<evidence type="ECO:0000256" key="1">
    <source>
        <dbReference type="SAM" id="MobiDB-lite"/>
    </source>
</evidence>
<evidence type="ECO:0000313" key="2">
    <source>
        <dbReference type="EMBL" id="KFP58183.1"/>
    </source>
</evidence>
<dbReference type="OrthoDB" id="8898641at2759"/>
<evidence type="ECO:0000313" key="3">
    <source>
        <dbReference type="Proteomes" id="UP000053745"/>
    </source>
</evidence>
<gene>
    <name evidence="2" type="ORF">N323_08839</name>
</gene>
<protein>
    <submittedName>
        <fullName evidence="2">Uncharacterized protein C1orf111</fullName>
    </submittedName>
</protein>
<dbReference type="PANTHER" id="PTHR33517">
    <property type="entry name" value="PROTEIN FAM170B-RELATED"/>
    <property type="match status" value="1"/>
</dbReference>
<reference evidence="2 3" key="1">
    <citation type="submission" date="2014-04" db="EMBL/GenBank/DDBJ databases">
        <title>Genome evolution of avian class.</title>
        <authorList>
            <person name="Zhang G."/>
            <person name="Li C."/>
        </authorList>
    </citation>
    <scope>NUCLEOTIDE SEQUENCE [LARGE SCALE GENOMIC DNA]</scope>
    <source>
        <strain evidence="2">BGI_N323</strain>
    </source>
</reference>
<dbReference type="PANTHER" id="PTHR33517:SF4">
    <property type="entry name" value="SPERMATOGENESIS-ASSOCIATED PROTEIN 46"/>
    <property type="match status" value="1"/>
</dbReference>